<evidence type="ECO:0000313" key="3">
    <source>
        <dbReference type="Proteomes" id="UP000326757"/>
    </source>
</evidence>
<feature type="region of interest" description="Disordered" evidence="1">
    <location>
        <begin position="79"/>
        <end position="112"/>
    </location>
</feature>
<evidence type="ECO:0000256" key="1">
    <source>
        <dbReference type="SAM" id="MobiDB-lite"/>
    </source>
</evidence>
<dbReference type="EMBL" id="VIGI01000008">
    <property type="protein sequence ID" value="KAB8297068.1"/>
    <property type="molecule type" value="Genomic_DNA"/>
</dbReference>
<comment type="caution">
    <text evidence="2">The sequence shown here is derived from an EMBL/GenBank/DDBJ whole genome shotgun (WGS) entry which is preliminary data.</text>
</comment>
<sequence length="112" mass="12663">MVRSIGWWRKWCSGFYACKLVSLKLQMLNIYLPSLEDSYDRFVLATDTTIAAATMSTYKVPVPYVSTKTPRQCFRIYHSSSGSFSNPDKKTPAQEYPIATVPGHDSLTSIEL</sequence>
<organism evidence="2 3">
    <name type="scientific">Monilinia laxa</name>
    <name type="common">Brown rot fungus</name>
    <name type="synonym">Sclerotinia laxa</name>
    <dbReference type="NCBI Taxonomy" id="61186"/>
    <lineage>
        <taxon>Eukaryota</taxon>
        <taxon>Fungi</taxon>
        <taxon>Dikarya</taxon>
        <taxon>Ascomycota</taxon>
        <taxon>Pezizomycotina</taxon>
        <taxon>Leotiomycetes</taxon>
        <taxon>Helotiales</taxon>
        <taxon>Sclerotiniaceae</taxon>
        <taxon>Monilinia</taxon>
    </lineage>
</organism>
<keyword evidence="3" id="KW-1185">Reference proteome</keyword>
<dbReference type="AlphaFoldDB" id="A0A5N6K3V7"/>
<accession>A0A5N6K3V7</accession>
<reference evidence="2 3" key="1">
    <citation type="submission" date="2019-06" db="EMBL/GenBank/DDBJ databases">
        <title>Genome Sequence of the Brown Rot Fungal Pathogen Monilinia laxa.</title>
        <authorList>
            <person name="De Miccolis Angelini R.M."/>
            <person name="Landi L."/>
            <person name="Abate D."/>
            <person name="Pollastro S."/>
            <person name="Romanazzi G."/>
            <person name="Faretra F."/>
        </authorList>
    </citation>
    <scope>NUCLEOTIDE SEQUENCE [LARGE SCALE GENOMIC DNA]</scope>
    <source>
        <strain evidence="2 3">Mlax316</strain>
    </source>
</reference>
<dbReference type="Proteomes" id="UP000326757">
    <property type="component" value="Unassembled WGS sequence"/>
</dbReference>
<proteinExistence type="predicted"/>
<evidence type="ECO:0000313" key="2">
    <source>
        <dbReference type="EMBL" id="KAB8297068.1"/>
    </source>
</evidence>
<gene>
    <name evidence="2" type="ORF">EYC80_002459</name>
</gene>
<protein>
    <submittedName>
        <fullName evidence="2">Uncharacterized protein</fullName>
    </submittedName>
</protein>
<name>A0A5N6K3V7_MONLA</name>